<dbReference type="Proteomes" id="UP001523543">
    <property type="component" value="Unassembled WGS sequence"/>
</dbReference>
<comment type="caution">
    <text evidence="1">The sequence shown here is derived from an EMBL/GenBank/DDBJ whole genome shotgun (WGS) entry which is preliminary data.</text>
</comment>
<evidence type="ECO:0000313" key="1">
    <source>
        <dbReference type="EMBL" id="MCP1244435.1"/>
    </source>
</evidence>
<dbReference type="RefSeq" id="WP_156474664.1">
    <property type="nucleotide sequence ID" value="NZ_JAMYZR010000001.1"/>
</dbReference>
<proteinExistence type="predicted"/>
<keyword evidence="2" id="KW-1185">Reference proteome</keyword>
<accession>A0ABT1ER50</accession>
<sequence>MNFSEQRVNFHNEWPVKSTFKAEIHFAQRLSEKEQEAPFKPIPIGQNEDADYQRCVGHLLDALDQLPYRPDHAFDHFFRIIDKAGSYFYPRKGISGIAQGISEKLFNKNNREWENIIDIICNEMPLRVYELLSKRLLSASLLQYKDSVALNKRAQKVLGKNLYSAFVEKYTKNCDGTIIEDAINKNYKKAASLLKLYMSGKPGTKRRNISNKYLDFTNEKNCPNCVQRSEVILSLLLFTIRNERFHGNIISQFRTSKANLERYESYYYTMLLSYVYALSILNLRFDCVSFHAILNGSKENIFLQKEFFK</sequence>
<name>A0ABT1ER50_9PROT</name>
<reference evidence="1 2" key="1">
    <citation type="submission" date="2022-06" db="EMBL/GenBank/DDBJ databases">
        <title>Acetobacer genomes from food samples.</title>
        <authorList>
            <person name="Sombolestani A."/>
        </authorList>
    </citation>
    <scope>NUCLEOTIDE SEQUENCE [LARGE SCALE GENOMIC DNA]</scope>
    <source>
        <strain evidence="1 2">R-83281</strain>
    </source>
</reference>
<dbReference type="EMBL" id="JAMYZR010000001">
    <property type="protein sequence ID" value="MCP1244435.1"/>
    <property type="molecule type" value="Genomic_DNA"/>
</dbReference>
<organism evidence="1 2">
    <name type="scientific">Acetobacter cerevisiae</name>
    <dbReference type="NCBI Taxonomy" id="178900"/>
    <lineage>
        <taxon>Bacteria</taxon>
        <taxon>Pseudomonadati</taxon>
        <taxon>Pseudomonadota</taxon>
        <taxon>Alphaproteobacteria</taxon>
        <taxon>Acetobacterales</taxon>
        <taxon>Acetobacteraceae</taxon>
        <taxon>Acetobacter</taxon>
    </lineage>
</organism>
<gene>
    <name evidence="1" type="ORF">NKW54_00565</name>
</gene>
<evidence type="ECO:0000313" key="2">
    <source>
        <dbReference type="Proteomes" id="UP001523543"/>
    </source>
</evidence>
<protein>
    <submittedName>
        <fullName evidence="1">Uncharacterized protein</fullName>
    </submittedName>
</protein>